<keyword evidence="3" id="KW-0611">Plant defense</keyword>
<dbReference type="Proteomes" id="UP000283530">
    <property type="component" value="Unassembled WGS sequence"/>
</dbReference>
<dbReference type="InterPro" id="IPR058922">
    <property type="entry name" value="WHD_DRP"/>
</dbReference>
<evidence type="ECO:0000259" key="4">
    <source>
        <dbReference type="SMART" id="SM00382"/>
    </source>
</evidence>
<keyword evidence="2" id="KW-0547">Nucleotide-binding</keyword>
<dbReference type="SMART" id="SM00382">
    <property type="entry name" value="AAA"/>
    <property type="match status" value="1"/>
</dbReference>
<dbReference type="InterPro" id="IPR041118">
    <property type="entry name" value="Rx_N"/>
</dbReference>
<dbReference type="Gene3D" id="1.20.5.4130">
    <property type="match status" value="1"/>
</dbReference>
<dbReference type="PANTHER" id="PTHR23155">
    <property type="entry name" value="DISEASE RESISTANCE PROTEIN RP"/>
    <property type="match status" value="1"/>
</dbReference>
<feature type="domain" description="AAA+ ATPase" evidence="4">
    <location>
        <begin position="183"/>
        <end position="325"/>
    </location>
</feature>
<evidence type="ECO:0000313" key="6">
    <source>
        <dbReference type="Proteomes" id="UP000283530"/>
    </source>
</evidence>
<dbReference type="InterPro" id="IPR036388">
    <property type="entry name" value="WH-like_DNA-bd_sf"/>
</dbReference>
<keyword evidence="6" id="KW-1185">Reference proteome</keyword>
<dbReference type="Gene3D" id="1.10.8.430">
    <property type="entry name" value="Helical domain of apoptotic protease-activating factors"/>
    <property type="match status" value="1"/>
</dbReference>
<dbReference type="Gene3D" id="3.40.50.300">
    <property type="entry name" value="P-loop containing nucleotide triphosphate hydrolases"/>
    <property type="match status" value="1"/>
</dbReference>
<sequence length="873" mass="99674">MADAVVSVLVEKLLRLLLEGQQLLELDDQFDKMKDELRYVKTYLKDAETMRRKDGKETLKLITQDLRELVYDAEDIIADCQVHFMKEHNGCLADFLSYCSPQLLKFRHKIAKRLKVTNQEIDKVEERMRSYLAPMSPASITSIGGSSKSRPLSYPILMEETDIVGLTEQSKDVEKLILEADGSPIVIGIVGMGGIGKTTLAQKICNRDTIKHSFKCIIFETISQQCDLEDLLKRMLTKMKVDEEGLKGKQVMDLLRTLKSKLEVEDEKYLVVLDDVWENEMSWWNSLNSALPKRNGCCVIVTTRNEDVAKSMGAIDRHINRPQILSDDDSWSLFTKIAFARDGGRCLNSNLESIGMEIVARCGGLPLAIKVVGGMMLGKGDSVHEWKRIAQHLKEEMEEKKKDEPLMLSLGLSYEELPPYLKPCLICFSMLPEDYSIEVDDIVHWWIGEGFVLGSEGRTAFEIGRQCMAELVHRCVLIGDGKNPLSGQLLSVKIHDIVRDMIIKIARDENFTQLDKRGRPELTVQSRRMGMFSNGIIESIERTELKKSTIERKLRTLFASDIGEVVVFCKNMELCKLKQLRVLSVSLAIFSEEEDEDEDVMKDWLDGIASLLHLVYLKIENCDLKNLPDSVGNLHNLQILCLSNWYCLKMLPPTITKLDKLTSFDIRRCMALECMPDGIERLSRLERLKGFCPTILRHRNTSRILHLKDLGQLRELCICLKNPNNLVEGELNVLSELQNLRLLAINFYGVDHDDAAPLASIVNHQLSPLRNVKELNLFSYPGESTPIWLNATTFPNLQFLVLFGGNNIKHMDPGFWEKEHGVWKIEGVSLYGLPKLKEKRVRFHEALPSLKRLRWIDMADNSDDERFPVYDDL</sequence>
<dbReference type="InterPro" id="IPR027417">
    <property type="entry name" value="P-loop_NTPase"/>
</dbReference>
<evidence type="ECO:0000256" key="2">
    <source>
        <dbReference type="ARBA" id="ARBA00022741"/>
    </source>
</evidence>
<dbReference type="InterPro" id="IPR032675">
    <property type="entry name" value="LRR_dom_sf"/>
</dbReference>
<dbReference type="Pfam" id="PF23559">
    <property type="entry name" value="WHD_DRP"/>
    <property type="match status" value="1"/>
</dbReference>
<name>A0A3S3N5C1_9MAGN</name>
<keyword evidence="1" id="KW-0677">Repeat</keyword>
<dbReference type="InterPro" id="IPR055414">
    <property type="entry name" value="LRR_R13L4/SHOC2-like"/>
</dbReference>
<dbReference type="EMBL" id="QPKB01000005">
    <property type="protein sequence ID" value="RWR85672.1"/>
    <property type="molecule type" value="Genomic_DNA"/>
</dbReference>
<dbReference type="Pfam" id="PF23598">
    <property type="entry name" value="LRR_14"/>
    <property type="match status" value="1"/>
</dbReference>
<organism evidence="5 6">
    <name type="scientific">Cinnamomum micranthum f. kanehirae</name>
    <dbReference type="NCBI Taxonomy" id="337451"/>
    <lineage>
        <taxon>Eukaryota</taxon>
        <taxon>Viridiplantae</taxon>
        <taxon>Streptophyta</taxon>
        <taxon>Embryophyta</taxon>
        <taxon>Tracheophyta</taxon>
        <taxon>Spermatophyta</taxon>
        <taxon>Magnoliopsida</taxon>
        <taxon>Magnoliidae</taxon>
        <taxon>Laurales</taxon>
        <taxon>Lauraceae</taxon>
        <taxon>Cinnamomum</taxon>
    </lineage>
</organism>
<dbReference type="CDD" id="cd14798">
    <property type="entry name" value="RX-CC_like"/>
    <property type="match status" value="1"/>
</dbReference>
<comment type="caution">
    <text evidence="5">The sequence shown here is derived from an EMBL/GenBank/DDBJ whole genome shotgun (WGS) entry which is preliminary data.</text>
</comment>
<evidence type="ECO:0000256" key="1">
    <source>
        <dbReference type="ARBA" id="ARBA00022737"/>
    </source>
</evidence>
<dbReference type="STRING" id="337451.A0A3S3N5C1"/>
<dbReference type="AlphaFoldDB" id="A0A3S3N5C1"/>
<dbReference type="InterPro" id="IPR044974">
    <property type="entry name" value="Disease_R_plants"/>
</dbReference>
<reference evidence="5 6" key="1">
    <citation type="journal article" date="2019" name="Nat. Plants">
        <title>Stout camphor tree genome fills gaps in understanding of flowering plant genome evolution.</title>
        <authorList>
            <person name="Chaw S.M."/>
            <person name="Liu Y.C."/>
            <person name="Wu Y.W."/>
            <person name="Wang H.Y."/>
            <person name="Lin C.I."/>
            <person name="Wu C.S."/>
            <person name="Ke H.M."/>
            <person name="Chang L.Y."/>
            <person name="Hsu C.Y."/>
            <person name="Yang H.T."/>
            <person name="Sudianto E."/>
            <person name="Hsu M.H."/>
            <person name="Wu K.P."/>
            <person name="Wang L.N."/>
            <person name="Leebens-Mack J.H."/>
            <person name="Tsai I.J."/>
        </authorList>
    </citation>
    <scope>NUCLEOTIDE SEQUENCE [LARGE SCALE GENOMIC DNA]</scope>
    <source>
        <strain evidence="6">cv. Chaw 1501</strain>
        <tissue evidence="5">Young leaves</tissue>
    </source>
</reference>
<dbReference type="FunFam" id="3.40.50.300:FF:001091">
    <property type="entry name" value="Probable disease resistance protein At1g61300"/>
    <property type="match status" value="1"/>
</dbReference>
<dbReference type="InterPro" id="IPR038005">
    <property type="entry name" value="RX-like_CC"/>
</dbReference>
<accession>A0A3S3N5C1</accession>
<dbReference type="PANTHER" id="PTHR23155:SF1172">
    <property type="entry name" value="DISEASE RESISTANCE RPP13-LIKE PROTEIN 4"/>
    <property type="match status" value="1"/>
</dbReference>
<dbReference type="InterPro" id="IPR003593">
    <property type="entry name" value="AAA+_ATPase"/>
</dbReference>
<protein>
    <submittedName>
        <fullName evidence="5">Disease resistance RPP13-like protein 4</fullName>
    </submittedName>
</protein>
<dbReference type="Pfam" id="PF00931">
    <property type="entry name" value="NB-ARC"/>
    <property type="match status" value="1"/>
</dbReference>
<evidence type="ECO:0000256" key="3">
    <source>
        <dbReference type="ARBA" id="ARBA00022821"/>
    </source>
</evidence>
<dbReference type="InterPro" id="IPR042197">
    <property type="entry name" value="Apaf_helical"/>
</dbReference>
<gene>
    <name evidence="5" type="ORF">CKAN_01454400</name>
</gene>
<dbReference type="Pfam" id="PF18052">
    <property type="entry name" value="Rx_N"/>
    <property type="match status" value="1"/>
</dbReference>
<dbReference type="InterPro" id="IPR002182">
    <property type="entry name" value="NB-ARC"/>
</dbReference>
<dbReference type="GO" id="GO:0098542">
    <property type="term" value="P:defense response to other organism"/>
    <property type="evidence" value="ECO:0007669"/>
    <property type="project" value="TreeGrafter"/>
</dbReference>
<evidence type="ECO:0000313" key="5">
    <source>
        <dbReference type="EMBL" id="RWR85672.1"/>
    </source>
</evidence>
<dbReference type="SUPFAM" id="SSF52540">
    <property type="entry name" value="P-loop containing nucleoside triphosphate hydrolases"/>
    <property type="match status" value="1"/>
</dbReference>
<proteinExistence type="predicted"/>
<dbReference type="SUPFAM" id="SSF52058">
    <property type="entry name" value="L domain-like"/>
    <property type="match status" value="1"/>
</dbReference>
<dbReference type="FunFam" id="1.10.10.10:FF:000322">
    <property type="entry name" value="Probable disease resistance protein At1g63360"/>
    <property type="match status" value="1"/>
</dbReference>
<dbReference type="OrthoDB" id="2973320at2759"/>
<dbReference type="Gene3D" id="3.80.10.10">
    <property type="entry name" value="Ribonuclease Inhibitor"/>
    <property type="match status" value="2"/>
</dbReference>
<dbReference type="PRINTS" id="PR00364">
    <property type="entry name" value="DISEASERSIST"/>
</dbReference>
<dbReference type="GO" id="GO:0043531">
    <property type="term" value="F:ADP binding"/>
    <property type="evidence" value="ECO:0007669"/>
    <property type="project" value="InterPro"/>
</dbReference>
<dbReference type="Gene3D" id="1.10.10.10">
    <property type="entry name" value="Winged helix-like DNA-binding domain superfamily/Winged helix DNA-binding domain"/>
    <property type="match status" value="1"/>
</dbReference>